<protein>
    <submittedName>
        <fullName evidence="5">FAD-linked oxidoreductase</fullName>
    </submittedName>
</protein>
<evidence type="ECO:0000259" key="4">
    <source>
        <dbReference type="PROSITE" id="PS51387"/>
    </source>
</evidence>
<dbReference type="SUPFAM" id="SSF56176">
    <property type="entry name" value="FAD-binding/transporter-associated domain-like"/>
    <property type="match status" value="1"/>
</dbReference>
<dbReference type="InterPro" id="IPR006094">
    <property type="entry name" value="Oxid_FAD_bind_N"/>
</dbReference>
<organism evidence="5 6">
    <name type="scientific">Apiospora phragmitis</name>
    <dbReference type="NCBI Taxonomy" id="2905665"/>
    <lineage>
        <taxon>Eukaryota</taxon>
        <taxon>Fungi</taxon>
        <taxon>Dikarya</taxon>
        <taxon>Ascomycota</taxon>
        <taxon>Pezizomycotina</taxon>
        <taxon>Sordariomycetes</taxon>
        <taxon>Xylariomycetidae</taxon>
        <taxon>Amphisphaeriales</taxon>
        <taxon>Apiosporaceae</taxon>
        <taxon>Apiospora</taxon>
    </lineage>
</organism>
<comment type="similarity">
    <text evidence="1">Belongs to the oxygen-dependent FAD-linked oxidoreductase family.</text>
</comment>
<evidence type="ECO:0000256" key="2">
    <source>
        <dbReference type="ARBA" id="ARBA00023002"/>
    </source>
</evidence>
<dbReference type="InterPro" id="IPR016166">
    <property type="entry name" value="FAD-bd_PCMH"/>
</dbReference>
<proteinExistence type="inferred from homology"/>
<dbReference type="Gene3D" id="3.30.465.10">
    <property type="match status" value="2"/>
</dbReference>
<dbReference type="RefSeq" id="XP_066718617.1">
    <property type="nucleotide sequence ID" value="XM_066856450.1"/>
</dbReference>
<keyword evidence="3" id="KW-0732">Signal</keyword>
<dbReference type="InterPro" id="IPR036318">
    <property type="entry name" value="FAD-bd_PCMH-like_sf"/>
</dbReference>
<dbReference type="PROSITE" id="PS51387">
    <property type="entry name" value="FAD_PCMH"/>
    <property type="match status" value="1"/>
</dbReference>
<dbReference type="Proteomes" id="UP001480595">
    <property type="component" value="Unassembled WGS sequence"/>
</dbReference>
<feature type="chain" id="PRO_5047128436" evidence="3">
    <location>
        <begin position="22"/>
        <end position="561"/>
    </location>
</feature>
<dbReference type="PANTHER" id="PTHR13878">
    <property type="entry name" value="GULONOLACTONE OXIDASE"/>
    <property type="match status" value="1"/>
</dbReference>
<sequence length="561" mass="60696">MSTRTVLAWSSVLVAIVAMLARHRFFSGDLSCRTIPSDAAWPDISVWAKLNDTVGGKLVAAVPLAAPCHKTLNGQPRALYDEEKCAVLRDTWFFPETHLESPSSPMSYFFSNNTCNPWLGPILHDIREGIRFATKSNIRLVIRNTGHDYLGKSTGAHSLSIWTHNLKSIELLGSFSSSEYIGPAVKMGAGVESLEAYKFAASHGLVVVGGNCPTVALAGGFIQGGGHGPLASKYGLAADQVLEMEVVTPTGDYLTASATKNTDLFWALRGGGGGTFGVVISVTVKAFPDTHASTASMMVPYTGANADALYAAIGSFIQNALPGLVDAGAFVSWIAAPFGFMVAPTMAPGLTSAELDQLMQPMVDTLQAAGLEYQYASVQHASFLEGYQFYQRGASWNVSDYNLGGRLIPRDVALERTDVLVEAIRHISTTALMSGVSYNVTHGVKSPDDVAVHPYFRKTLFGIALGTPLNYTDWSATLAGQDRITKDLVPTLEKITPGGAAYLNEANFEQPDFQRTLYGDHYKRLLEIKHKYDPESIMYAKTAVGSENWEERDDGRLCRLK</sequence>
<keyword evidence="6" id="KW-1185">Reference proteome</keyword>
<dbReference type="InterPro" id="IPR050432">
    <property type="entry name" value="FAD-linked_Oxidoreductases_BP"/>
</dbReference>
<dbReference type="InterPro" id="IPR016169">
    <property type="entry name" value="FAD-bd_PCMH_sub2"/>
</dbReference>
<keyword evidence="2" id="KW-0560">Oxidoreductase</keyword>
<dbReference type="Pfam" id="PF08031">
    <property type="entry name" value="BBE"/>
    <property type="match status" value="1"/>
</dbReference>
<evidence type="ECO:0000313" key="6">
    <source>
        <dbReference type="Proteomes" id="UP001480595"/>
    </source>
</evidence>
<reference evidence="5 6" key="1">
    <citation type="submission" date="2023-01" db="EMBL/GenBank/DDBJ databases">
        <title>Analysis of 21 Apiospora genomes using comparative genomics revels a genus with tremendous synthesis potential of carbohydrate active enzymes and secondary metabolites.</title>
        <authorList>
            <person name="Sorensen T."/>
        </authorList>
    </citation>
    <scope>NUCLEOTIDE SEQUENCE [LARGE SCALE GENOMIC DNA]</scope>
    <source>
        <strain evidence="5 6">CBS 135458</strain>
    </source>
</reference>
<feature type="signal peptide" evidence="3">
    <location>
        <begin position="1"/>
        <end position="21"/>
    </location>
</feature>
<dbReference type="EMBL" id="JAQQWL010000005">
    <property type="protein sequence ID" value="KAK8074142.1"/>
    <property type="molecule type" value="Genomic_DNA"/>
</dbReference>
<dbReference type="Pfam" id="PF01565">
    <property type="entry name" value="FAD_binding_4"/>
    <property type="match status" value="1"/>
</dbReference>
<feature type="domain" description="FAD-binding PCMH-type" evidence="4">
    <location>
        <begin position="101"/>
        <end position="289"/>
    </location>
</feature>
<dbReference type="GeneID" id="92089513"/>
<accession>A0ABR1VSK4</accession>
<name>A0ABR1VSK4_9PEZI</name>
<evidence type="ECO:0000256" key="1">
    <source>
        <dbReference type="ARBA" id="ARBA00005466"/>
    </source>
</evidence>
<gene>
    <name evidence="5" type="ORF">PG994_005041</name>
</gene>
<dbReference type="InterPro" id="IPR012951">
    <property type="entry name" value="BBE"/>
</dbReference>
<evidence type="ECO:0000313" key="5">
    <source>
        <dbReference type="EMBL" id="KAK8074142.1"/>
    </source>
</evidence>
<comment type="caution">
    <text evidence="5">The sequence shown here is derived from an EMBL/GenBank/DDBJ whole genome shotgun (WGS) entry which is preliminary data.</text>
</comment>
<evidence type="ECO:0000256" key="3">
    <source>
        <dbReference type="SAM" id="SignalP"/>
    </source>
</evidence>
<dbReference type="PANTHER" id="PTHR13878:SF91">
    <property type="entry name" value="FAD BINDING DOMAIN PROTEIN (AFU_ORTHOLOGUE AFUA_6G12070)-RELATED"/>
    <property type="match status" value="1"/>
</dbReference>